<dbReference type="EMBL" id="CP087977">
    <property type="protein sequence ID" value="UUZ45289.1"/>
    <property type="molecule type" value="Genomic_DNA"/>
</dbReference>
<reference evidence="1" key="1">
    <citation type="submission" date="2021-11" db="EMBL/GenBank/DDBJ databases">
        <title>Study of the species diversity of bacterial strains isolated from a unique natural object - Shulgan-Tash cave (Bashkiria).</title>
        <authorList>
            <person name="Sazanova A.L."/>
            <person name="Chirak E.R."/>
            <person name="Safronova V.I."/>
        </authorList>
    </citation>
    <scope>NUCLEOTIDE SEQUENCE</scope>
    <source>
        <strain evidence="1">P1</strain>
    </source>
</reference>
<organism evidence="1 2">
    <name type="scientific">Janibacter limosus</name>
    <dbReference type="NCBI Taxonomy" id="53458"/>
    <lineage>
        <taxon>Bacteria</taxon>
        <taxon>Bacillati</taxon>
        <taxon>Actinomycetota</taxon>
        <taxon>Actinomycetes</taxon>
        <taxon>Micrococcales</taxon>
        <taxon>Intrasporangiaceae</taxon>
        <taxon>Janibacter</taxon>
    </lineage>
</organism>
<accession>A0AC61U5M0</accession>
<protein>
    <submittedName>
        <fullName evidence="1">Uncharacterized protein</fullName>
    </submittedName>
</protein>
<evidence type="ECO:0000313" key="1">
    <source>
        <dbReference type="EMBL" id="UUZ45289.1"/>
    </source>
</evidence>
<proteinExistence type="predicted"/>
<name>A0AC61U5M0_9MICO</name>
<dbReference type="Proteomes" id="UP001059663">
    <property type="component" value="Chromosome"/>
</dbReference>
<sequence length="65" mass="6780">MTPIHMRHGDATLEVIGLVISLHVVGMYAFSPVTGWAVDRWGARSVIGAGSLLLLTASLPGGILP</sequence>
<gene>
    <name evidence="1" type="ORF">LP422_03390</name>
</gene>
<evidence type="ECO:0000313" key="2">
    <source>
        <dbReference type="Proteomes" id="UP001059663"/>
    </source>
</evidence>